<dbReference type="GeneID" id="37286767"/>
<reference evidence="3 4" key="1">
    <citation type="submission" date="2018-07" db="EMBL/GenBank/DDBJ databases">
        <title>Genome sequences of Haloplanus sp. CBA1112.</title>
        <authorList>
            <person name="Kim Y.B."/>
            <person name="Roh S.W."/>
        </authorList>
    </citation>
    <scope>NUCLEOTIDE SEQUENCE [LARGE SCALE GENOMIC DNA]</scope>
    <source>
        <strain evidence="3 4">CBA1112</strain>
    </source>
</reference>
<dbReference type="SUPFAM" id="SSF89447">
    <property type="entry name" value="AbrB/MazE/MraZ-like"/>
    <property type="match status" value="1"/>
</dbReference>
<proteinExistence type="predicted"/>
<sequence length="91" mass="10382">MVKVDRKGRIIFPQEIRDRLGLTPGTEVEIYEEDGKAVIEVANNPEEIIERLEELVRETASELGERSPLEDGTDPTAQKHRDAVRRGDKNR</sequence>
<feature type="compositionally biased region" description="Basic and acidic residues" evidence="1">
    <location>
        <begin position="59"/>
        <end position="69"/>
    </location>
</feature>
<evidence type="ECO:0000313" key="3">
    <source>
        <dbReference type="EMBL" id="AXG09679.1"/>
    </source>
</evidence>
<accession>A0A345EBV7</accession>
<dbReference type="SMART" id="SM00966">
    <property type="entry name" value="SpoVT_AbrB"/>
    <property type="match status" value="1"/>
</dbReference>
<evidence type="ECO:0000256" key="1">
    <source>
        <dbReference type="SAM" id="MobiDB-lite"/>
    </source>
</evidence>
<dbReference type="RefSeq" id="WP_114605528.1">
    <property type="nucleotide sequence ID" value="NZ_CP031148.1"/>
</dbReference>
<feature type="region of interest" description="Disordered" evidence="1">
    <location>
        <begin position="59"/>
        <end position="91"/>
    </location>
</feature>
<protein>
    <submittedName>
        <fullName evidence="3">AbrB/MazE/SpoVT family DNA-binding domain-containing protein</fullName>
    </submittedName>
</protein>
<dbReference type="InterPro" id="IPR007159">
    <property type="entry name" value="SpoVT-AbrB_dom"/>
</dbReference>
<evidence type="ECO:0000259" key="2">
    <source>
        <dbReference type="PROSITE" id="PS51740"/>
    </source>
</evidence>
<dbReference type="Proteomes" id="UP000252985">
    <property type="component" value="Chromosome"/>
</dbReference>
<dbReference type="NCBIfam" id="TIGR01439">
    <property type="entry name" value="lp_hng_hel_AbrB"/>
    <property type="match status" value="1"/>
</dbReference>
<keyword evidence="3" id="KW-0238">DNA-binding</keyword>
<feature type="domain" description="SpoVT-AbrB" evidence="2">
    <location>
        <begin position="1"/>
        <end position="44"/>
    </location>
</feature>
<dbReference type="GO" id="GO:0003677">
    <property type="term" value="F:DNA binding"/>
    <property type="evidence" value="ECO:0007669"/>
    <property type="project" value="UniProtKB-KW"/>
</dbReference>
<evidence type="ECO:0000313" key="4">
    <source>
        <dbReference type="Proteomes" id="UP000252985"/>
    </source>
</evidence>
<name>A0A345EBV7_9EURY</name>
<feature type="compositionally biased region" description="Basic and acidic residues" evidence="1">
    <location>
        <begin position="77"/>
        <end position="91"/>
    </location>
</feature>
<organism evidence="3 4">
    <name type="scientific">Haloplanus rubicundus</name>
    <dbReference type="NCBI Taxonomy" id="1547898"/>
    <lineage>
        <taxon>Archaea</taxon>
        <taxon>Methanobacteriati</taxon>
        <taxon>Methanobacteriota</taxon>
        <taxon>Stenosarchaea group</taxon>
        <taxon>Halobacteria</taxon>
        <taxon>Halobacteriales</taxon>
        <taxon>Haloferacaceae</taxon>
        <taxon>Haloplanus</taxon>
    </lineage>
</organism>
<dbReference type="Pfam" id="PF04014">
    <property type="entry name" value="MazE_antitoxin"/>
    <property type="match status" value="1"/>
</dbReference>
<dbReference type="InterPro" id="IPR037914">
    <property type="entry name" value="SpoVT-AbrB_sf"/>
</dbReference>
<gene>
    <name evidence="3" type="ORF">DU484_07275</name>
</gene>
<dbReference type="KEGG" id="haq:DU484_07275"/>
<dbReference type="Gene3D" id="2.10.260.10">
    <property type="match status" value="1"/>
</dbReference>
<dbReference type="EMBL" id="CP031148">
    <property type="protein sequence ID" value="AXG09679.1"/>
    <property type="molecule type" value="Genomic_DNA"/>
</dbReference>
<dbReference type="AlphaFoldDB" id="A0A345EBV7"/>
<dbReference type="PROSITE" id="PS51740">
    <property type="entry name" value="SPOVT_ABRB"/>
    <property type="match status" value="1"/>
</dbReference>